<dbReference type="KEGG" id="fgg:FSB75_02625"/>
<dbReference type="EMBL" id="CP042433">
    <property type="protein sequence ID" value="QEC54839.1"/>
    <property type="molecule type" value="Genomic_DNA"/>
</dbReference>
<keyword evidence="1" id="KW-0812">Transmembrane</keyword>
<feature type="transmembrane region" description="Helical" evidence="1">
    <location>
        <begin position="6"/>
        <end position="23"/>
    </location>
</feature>
<dbReference type="Proteomes" id="UP000321204">
    <property type="component" value="Chromosome"/>
</dbReference>
<keyword evidence="1" id="KW-1133">Transmembrane helix</keyword>
<keyword evidence="1" id="KW-0472">Membrane</keyword>
<dbReference type="InterPro" id="IPR057695">
    <property type="entry name" value="DUF7935"/>
</dbReference>
<dbReference type="AlphaFoldDB" id="A0A5B8UFC6"/>
<name>A0A5B8UFC6_9BACT</name>
<dbReference type="OrthoDB" id="1493032at2"/>
<sequence>MEASTLSLFVAVLALFIGIVALLRTYREPKKETDGFNTKPLKLQAYERLVILCERISLPALISRTSSPDLSAREMQYMLVGNIKQEFEYNTSQQIYVSQAAWESVRNLRDQTLLIINSIARTLPEDARAHDLNKGLLEAIMNQDNAALHTYTLDTLNGEAKKAM</sequence>
<gene>
    <name evidence="2" type="ORF">FSB75_02625</name>
</gene>
<keyword evidence="3" id="KW-1185">Reference proteome</keyword>
<proteinExistence type="predicted"/>
<evidence type="ECO:0000313" key="2">
    <source>
        <dbReference type="EMBL" id="QEC54839.1"/>
    </source>
</evidence>
<organism evidence="2 3">
    <name type="scientific">Flavisolibacter ginsenosidimutans</name>
    <dbReference type="NCBI Taxonomy" id="661481"/>
    <lineage>
        <taxon>Bacteria</taxon>
        <taxon>Pseudomonadati</taxon>
        <taxon>Bacteroidota</taxon>
        <taxon>Chitinophagia</taxon>
        <taxon>Chitinophagales</taxon>
        <taxon>Chitinophagaceae</taxon>
        <taxon>Flavisolibacter</taxon>
    </lineage>
</organism>
<dbReference type="Pfam" id="PF25589">
    <property type="entry name" value="DUF7935"/>
    <property type="match status" value="1"/>
</dbReference>
<protein>
    <submittedName>
        <fullName evidence="2">Uncharacterized protein</fullName>
    </submittedName>
</protein>
<evidence type="ECO:0000313" key="3">
    <source>
        <dbReference type="Proteomes" id="UP000321204"/>
    </source>
</evidence>
<accession>A0A5B8UFC6</accession>
<reference evidence="2 3" key="1">
    <citation type="journal article" date="2015" name="Int. J. Syst. Evol. Microbiol.">
        <title>Flavisolibacter ginsenosidimutans sp. nov., with ginsenoside-converting activity isolated from soil used for cultivating ginseng.</title>
        <authorList>
            <person name="Zhao Y."/>
            <person name="Liu Q."/>
            <person name="Kang M.S."/>
            <person name="Jin F."/>
            <person name="Yu H."/>
            <person name="Im W.T."/>
        </authorList>
    </citation>
    <scope>NUCLEOTIDE SEQUENCE [LARGE SCALE GENOMIC DNA]</scope>
    <source>
        <strain evidence="2 3">Gsoil 636</strain>
    </source>
</reference>
<dbReference type="RefSeq" id="WP_146782328.1">
    <property type="nucleotide sequence ID" value="NZ_BAABIO010000006.1"/>
</dbReference>
<evidence type="ECO:0000256" key="1">
    <source>
        <dbReference type="SAM" id="Phobius"/>
    </source>
</evidence>